<organism evidence="2 3">
    <name type="scientific">Rhizobium mayense</name>
    <dbReference type="NCBI Taxonomy" id="1312184"/>
    <lineage>
        <taxon>Bacteria</taxon>
        <taxon>Pseudomonadati</taxon>
        <taxon>Pseudomonadota</taxon>
        <taxon>Alphaproteobacteria</taxon>
        <taxon>Hyphomicrobiales</taxon>
        <taxon>Rhizobiaceae</taxon>
        <taxon>Rhizobium/Agrobacterium group</taxon>
        <taxon>Rhizobium</taxon>
    </lineage>
</organism>
<dbReference type="PANTHER" id="PTHR33336:SF3">
    <property type="entry name" value="ABM DOMAIN-CONTAINING PROTEIN"/>
    <property type="match status" value="1"/>
</dbReference>
<dbReference type="EMBL" id="JARFYM010000004">
    <property type="protein sequence ID" value="MDL2398891.1"/>
    <property type="molecule type" value="Genomic_DNA"/>
</dbReference>
<dbReference type="Proteomes" id="UP001172645">
    <property type="component" value="Unassembled WGS sequence"/>
</dbReference>
<protein>
    <submittedName>
        <fullName evidence="2">Quinol monooxygenase</fullName>
        <ecNumber evidence="2">1.-.-.-</ecNumber>
    </submittedName>
</protein>
<gene>
    <name evidence="2" type="ORF">PY649_08305</name>
</gene>
<evidence type="ECO:0000313" key="3">
    <source>
        <dbReference type="Proteomes" id="UP001172645"/>
    </source>
</evidence>
<proteinExistence type="predicted"/>
<dbReference type="EC" id="1.-.-.-" evidence="2"/>
<keyword evidence="2" id="KW-0503">Monooxygenase</keyword>
<dbReference type="InterPro" id="IPR007138">
    <property type="entry name" value="ABM_dom"/>
</dbReference>
<dbReference type="InterPro" id="IPR011008">
    <property type="entry name" value="Dimeric_a/b-barrel"/>
</dbReference>
<sequence length="101" mass="11701">MSDQVTVMAHLVARPEKIDETKAFLMSLIVRTRAENGCVDYDLHQSDDNPAQFSFYENWTSQAALDRHMETPYLKELVARKDELLALDPDVRLMTMLSKRK</sequence>
<comment type="caution">
    <text evidence="2">The sequence shown here is derived from an EMBL/GenBank/DDBJ whole genome shotgun (WGS) entry which is preliminary data.</text>
</comment>
<name>A0ABT7JRJ2_9HYPH</name>
<keyword evidence="3" id="KW-1185">Reference proteome</keyword>
<feature type="domain" description="ABM" evidence="1">
    <location>
        <begin position="5"/>
        <end position="94"/>
    </location>
</feature>
<evidence type="ECO:0000259" key="1">
    <source>
        <dbReference type="PROSITE" id="PS51725"/>
    </source>
</evidence>
<dbReference type="PROSITE" id="PS51725">
    <property type="entry name" value="ABM"/>
    <property type="match status" value="1"/>
</dbReference>
<dbReference type="RefSeq" id="WP_285867776.1">
    <property type="nucleotide sequence ID" value="NZ_JARFYM010000004.1"/>
</dbReference>
<dbReference type="SUPFAM" id="SSF54909">
    <property type="entry name" value="Dimeric alpha+beta barrel"/>
    <property type="match status" value="1"/>
</dbReference>
<dbReference type="GO" id="GO:0004497">
    <property type="term" value="F:monooxygenase activity"/>
    <property type="evidence" value="ECO:0007669"/>
    <property type="project" value="UniProtKB-KW"/>
</dbReference>
<dbReference type="InterPro" id="IPR050744">
    <property type="entry name" value="AI-2_Isomerase_LsrG"/>
</dbReference>
<reference evidence="2" key="1">
    <citation type="submission" date="2023-06" db="EMBL/GenBank/DDBJ databases">
        <title>Phylogenetic Diversity of Rhizobium strains.</title>
        <authorList>
            <person name="Moura F.T."/>
            <person name="Helene L.C.F."/>
            <person name="Hungria M."/>
        </authorList>
    </citation>
    <scope>NUCLEOTIDE SEQUENCE</scope>
    <source>
        <strain evidence="2">CCGE526</strain>
    </source>
</reference>
<accession>A0ABT7JRJ2</accession>
<dbReference type="PANTHER" id="PTHR33336">
    <property type="entry name" value="QUINOL MONOOXYGENASE YGIN-RELATED"/>
    <property type="match status" value="1"/>
</dbReference>
<dbReference type="Pfam" id="PF03992">
    <property type="entry name" value="ABM"/>
    <property type="match status" value="1"/>
</dbReference>
<keyword evidence="2" id="KW-0560">Oxidoreductase</keyword>
<evidence type="ECO:0000313" key="2">
    <source>
        <dbReference type="EMBL" id="MDL2398891.1"/>
    </source>
</evidence>
<dbReference type="Gene3D" id="3.30.70.100">
    <property type="match status" value="1"/>
</dbReference>